<dbReference type="InterPro" id="IPR043128">
    <property type="entry name" value="Rev_trsase/Diguanyl_cyclase"/>
</dbReference>
<dbReference type="CDD" id="cd01949">
    <property type="entry name" value="GGDEF"/>
    <property type="match status" value="1"/>
</dbReference>
<name>A0A8J7AV00_9CYAN</name>
<dbReference type="PANTHER" id="PTHR45138">
    <property type="entry name" value="REGULATORY COMPONENTS OF SENSORY TRANSDUCTION SYSTEM"/>
    <property type="match status" value="1"/>
</dbReference>
<dbReference type="GO" id="GO:0052621">
    <property type="term" value="F:diguanylate cyclase activity"/>
    <property type="evidence" value="ECO:0007669"/>
    <property type="project" value="TreeGrafter"/>
</dbReference>
<protein>
    <submittedName>
        <fullName evidence="2">GGDEF domain-containing protein</fullName>
    </submittedName>
</protein>
<dbReference type="InterPro" id="IPR000160">
    <property type="entry name" value="GGDEF_dom"/>
</dbReference>
<proteinExistence type="predicted"/>
<organism evidence="2 3">
    <name type="scientific">Vasconcelosia minhoensis LEGE 07310</name>
    <dbReference type="NCBI Taxonomy" id="915328"/>
    <lineage>
        <taxon>Bacteria</taxon>
        <taxon>Bacillati</taxon>
        <taxon>Cyanobacteriota</taxon>
        <taxon>Cyanophyceae</taxon>
        <taxon>Nodosilineales</taxon>
        <taxon>Cymatolegaceae</taxon>
        <taxon>Vasconcelosia</taxon>
        <taxon>Vasconcelosia minhoensis</taxon>
    </lineage>
</organism>
<dbReference type="GO" id="GO:0005886">
    <property type="term" value="C:plasma membrane"/>
    <property type="evidence" value="ECO:0007669"/>
    <property type="project" value="TreeGrafter"/>
</dbReference>
<evidence type="ECO:0000313" key="2">
    <source>
        <dbReference type="EMBL" id="MBE9077373.1"/>
    </source>
</evidence>
<sequence length="147" mass="16173">MMCLRLQAHEQTIGVIHLTRVPLAQRATISALAPQIALPLAVLHLQSELEYLSFHDANTGIYNRRFLDEMLERAIASAERKNHQLPEGEPPATVGVIFMDVDHFKQFNSEFGHEAGDTVLRTLGSLLTDITRAGEDVAAATAAKNLC</sequence>
<dbReference type="SMART" id="SM00267">
    <property type="entry name" value="GGDEF"/>
    <property type="match status" value="1"/>
</dbReference>
<dbReference type="PANTHER" id="PTHR45138:SF9">
    <property type="entry name" value="DIGUANYLATE CYCLASE DGCM-RELATED"/>
    <property type="match status" value="1"/>
</dbReference>
<gene>
    <name evidence="2" type="ORF">IQ241_08695</name>
</gene>
<dbReference type="NCBIfam" id="TIGR00254">
    <property type="entry name" value="GGDEF"/>
    <property type="match status" value="1"/>
</dbReference>
<evidence type="ECO:0000259" key="1">
    <source>
        <dbReference type="PROSITE" id="PS50887"/>
    </source>
</evidence>
<dbReference type="EMBL" id="JADEXG010000016">
    <property type="protein sequence ID" value="MBE9077373.1"/>
    <property type="molecule type" value="Genomic_DNA"/>
</dbReference>
<dbReference type="GO" id="GO:0043709">
    <property type="term" value="P:cell adhesion involved in single-species biofilm formation"/>
    <property type="evidence" value="ECO:0007669"/>
    <property type="project" value="TreeGrafter"/>
</dbReference>
<feature type="domain" description="GGDEF" evidence="1">
    <location>
        <begin position="92"/>
        <end position="147"/>
    </location>
</feature>
<comment type="caution">
    <text evidence="2">The sequence shown here is derived from an EMBL/GenBank/DDBJ whole genome shotgun (WGS) entry which is preliminary data.</text>
</comment>
<dbReference type="PROSITE" id="PS50887">
    <property type="entry name" value="GGDEF"/>
    <property type="match status" value="1"/>
</dbReference>
<dbReference type="Proteomes" id="UP000636505">
    <property type="component" value="Unassembled WGS sequence"/>
</dbReference>
<dbReference type="SUPFAM" id="SSF55073">
    <property type="entry name" value="Nucleotide cyclase"/>
    <property type="match status" value="1"/>
</dbReference>
<keyword evidence="3" id="KW-1185">Reference proteome</keyword>
<dbReference type="InterPro" id="IPR029787">
    <property type="entry name" value="Nucleotide_cyclase"/>
</dbReference>
<reference evidence="2" key="1">
    <citation type="submission" date="2020-10" db="EMBL/GenBank/DDBJ databases">
        <authorList>
            <person name="Castelo-Branco R."/>
            <person name="Eusebio N."/>
            <person name="Adriana R."/>
            <person name="Vieira A."/>
            <person name="Brugerolle De Fraissinette N."/>
            <person name="Rezende De Castro R."/>
            <person name="Schneider M.P."/>
            <person name="Vasconcelos V."/>
            <person name="Leao P.N."/>
        </authorList>
    </citation>
    <scope>NUCLEOTIDE SEQUENCE</scope>
    <source>
        <strain evidence="2">LEGE 07310</strain>
    </source>
</reference>
<dbReference type="InterPro" id="IPR050469">
    <property type="entry name" value="Diguanylate_Cyclase"/>
</dbReference>
<dbReference type="AlphaFoldDB" id="A0A8J7AV00"/>
<accession>A0A8J7AV00</accession>
<dbReference type="GO" id="GO:1902201">
    <property type="term" value="P:negative regulation of bacterial-type flagellum-dependent cell motility"/>
    <property type="evidence" value="ECO:0007669"/>
    <property type="project" value="TreeGrafter"/>
</dbReference>
<evidence type="ECO:0000313" key="3">
    <source>
        <dbReference type="Proteomes" id="UP000636505"/>
    </source>
</evidence>
<dbReference type="Gene3D" id="3.30.70.270">
    <property type="match status" value="1"/>
</dbReference>
<dbReference type="Pfam" id="PF00990">
    <property type="entry name" value="GGDEF"/>
    <property type="match status" value="1"/>
</dbReference>